<sequence length="202" mass="23129">MLPGGQVVSVLPLLMSVIVEEEQKVEAKVEEEQKVEEEHKEEEQQKVEEKVEEEQKVEEKVEEEQKMEEEQKEEEKVEEKCPHLDIKTSTCILQHCPRWTGKGKNSLGGKDFLSSDFLSIPRQKLEPRPALQEEEQNYKDYKPEGKAFMEWADQARGLVDTIDEALGLSEQGNVVHPAQVQQPAQNPPQVVVAPQRHEVIVV</sequence>
<organism evidence="2 3">
    <name type="scientific">Heterodera trifolii</name>
    <dbReference type="NCBI Taxonomy" id="157864"/>
    <lineage>
        <taxon>Eukaryota</taxon>
        <taxon>Metazoa</taxon>
        <taxon>Ecdysozoa</taxon>
        <taxon>Nematoda</taxon>
        <taxon>Chromadorea</taxon>
        <taxon>Rhabditida</taxon>
        <taxon>Tylenchina</taxon>
        <taxon>Tylenchomorpha</taxon>
        <taxon>Tylenchoidea</taxon>
        <taxon>Heteroderidae</taxon>
        <taxon>Heteroderinae</taxon>
        <taxon>Heterodera</taxon>
    </lineage>
</organism>
<feature type="compositionally biased region" description="Acidic residues" evidence="1">
    <location>
        <begin position="60"/>
        <end position="72"/>
    </location>
</feature>
<feature type="compositionally biased region" description="Basic and acidic residues" evidence="1">
    <location>
        <begin position="25"/>
        <end position="59"/>
    </location>
</feature>
<feature type="region of interest" description="Disordered" evidence="1">
    <location>
        <begin position="25"/>
        <end position="77"/>
    </location>
</feature>
<keyword evidence="3" id="KW-1185">Reference proteome</keyword>
<comment type="caution">
    <text evidence="2">The sequence shown here is derived from an EMBL/GenBank/DDBJ whole genome shotgun (WGS) entry which is preliminary data.</text>
</comment>
<accession>A0ABD2JA92</accession>
<dbReference type="EMBL" id="JBICBT010001018">
    <property type="protein sequence ID" value="KAL3087521.1"/>
    <property type="molecule type" value="Genomic_DNA"/>
</dbReference>
<evidence type="ECO:0000313" key="3">
    <source>
        <dbReference type="Proteomes" id="UP001620626"/>
    </source>
</evidence>
<evidence type="ECO:0000256" key="1">
    <source>
        <dbReference type="SAM" id="MobiDB-lite"/>
    </source>
</evidence>
<evidence type="ECO:0000313" key="2">
    <source>
        <dbReference type="EMBL" id="KAL3087521.1"/>
    </source>
</evidence>
<gene>
    <name evidence="2" type="ORF">niasHT_025983</name>
</gene>
<dbReference type="AlphaFoldDB" id="A0ABD2JA92"/>
<dbReference type="Proteomes" id="UP001620626">
    <property type="component" value="Unassembled WGS sequence"/>
</dbReference>
<proteinExistence type="predicted"/>
<reference evidence="2 3" key="1">
    <citation type="submission" date="2024-10" db="EMBL/GenBank/DDBJ databases">
        <authorList>
            <person name="Kim D."/>
        </authorList>
    </citation>
    <scope>NUCLEOTIDE SEQUENCE [LARGE SCALE GENOMIC DNA]</scope>
    <source>
        <strain evidence="2">BH-2024</strain>
    </source>
</reference>
<name>A0ABD2JA92_9BILA</name>
<protein>
    <submittedName>
        <fullName evidence="2">Uncharacterized protein</fullName>
    </submittedName>
</protein>